<dbReference type="GO" id="GO:0061610">
    <property type="term" value="P:glycerol to glycerone phosphate metabolic process"/>
    <property type="evidence" value="ECO:0007669"/>
    <property type="project" value="EnsemblFungi"/>
</dbReference>
<evidence type="ECO:0000259" key="7">
    <source>
        <dbReference type="Pfam" id="PF00248"/>
    </source>
</evidence>
<dbReference type="EMBL" id="HE576757">
    <property type="protein sequence ID" value="CCC70822.1"/>
    <property type="molecule type" value="Genomic_DNA"/>
</dbReference>
<sequence>MTVTLKASTATLKLNTGANIPEISLGTWRSLGATDGYDSVIAALKAGYRHIDTAAIYGNEDQVGKAIRDSGIPREEIFVTSKLWNTQQHNPAGALKDTLSRLGLDYLDLYLMHWPVTFNTRNVKGTDFMVIPKNENGKPDIEMDTWNFVKTWELMQELPATGMTKAVGVSNFSINNLKELLTSPGNKLTPAANQIEIHPLLPEHDLIKFCREKGIMIEAYSPLGSINAPILKEPKIIEISKKLDVPPAQLIISWHVQRGYVVLVKSTHEERIIANRKVFTLSKEDFEAIKNLAKEKGTLRVVDPDWSPFPLFK</sequence>
<dbReference type="RefSeq" id="XP_003677176.1">
    <property type="nucleotide sequence ID" value="XM_003677128.1"/>
</dbReference>
<dbReference type="InParanoid" id="G0VH50"/>
<dbReference type="GO" id="GO:0004032">
    <property type="term" value="F:aldose reductase (NADPH) activity"/>
    <property type="evidence" value="ECO:0007669"/>
    <property type="project" value="EnsemblFungi"/>
</dbReference>
<dbReference type="GO" id="GO:0003729">
    <property type="term" value="F:mRNA binding"/>
    <property type="evidence" value="ECO:0007669"/>
    <property type="project" value="EnsemblFungi"/>
</dbReference>
<dbReference type="OrthoDB" id="416253at2759"/>
<dbReference type="Proteomes" id="UP000001640">
    <property type="component" value="Chromosome 6"/>
</dbReference>
<dbReference type="PROSITE" id="PS00063">
    <property type="entry name" value="ALDOKETO_REDUCTASE_3"/>
    <property type="match status" value="1"/>
</dbReference>
<organism evidence="8 9">
    <name type="scientific">Naumovozyma castellii</name>
    <name type="common">Yeast</name>
    <name type="synonym">Saccharomyces castellii</name>
    <dbReference type="NCBI Taxonomy" id="27288"/>
    <lineage>
        <taxon>Eukaryota</taxon>
        <taxon>Fungi</taxon>
        <taxon>Dikarya</taxon>
        <taxon>Ascomycota</taxon>
        <taxon>Saccharomycotina</taxon>
        <taxon>Saccharomycetes</taxon>
        <taxon>Saccharomycetales</taxon>
        <taxon>Saccharomycetaceae</taxon>
        <taxon>Naumovozyma</taxon>
    </lineage>
</organism>
<evidence type="ECO:0000256" key="4">
    <source>
        <dbReference type="PIRSR" id="PIRSR000097-1"/>
    </source>
</evidence>
<evidence type="ECO:0000313" key="8">
    <source>
        <dbReference type="EMBL" id="CCC70822.1"/>
    </source>
</evidence>
<dbReference type="eggNOG" id="KOG1577">
    <property type="taxonomic scope" value="Eukaryota"/>
</dbReference>
<feature type="domain" description="NADP-dependent oxidoreductase" evidence="7">
    <location>
        <begin position="23"/>
        <end position="292"/>
    </location>
</feature>
<dbReference type="InterPro" id="IPR023210">
    <property type="entry name" value="NADP_OxRdtase_dom"/>
</dbReference>
<dbReference type="Pfam" id="PF00248">
    <property type="entry name" value="Aldo_ket_red"/>
    <property type="match status" value="1"/>
</dbReference>
<dbReference type="OMA" id="KLWGTEQ"/>
<evidence type="ECO:0000256" key="5">
    <source>
        <dbReference type="PIRSR" id="PIRSR000097-2"/>
    </source>
</evidence>
<dbReference type="PROSITE" id="PS00798">
    <property type="entry name" value="ALDOKETO_REDUCTASE_1"/>
    <property type="match status" value="1"/>
</dbReference>
<reference evidence="8 9" key="1">
    <citation type="journal article" date="2011" name="Proc. Natl. Acad. Sci. U.S.A.">
        <title>Evolutionary erosion of yeast sex chromosomes by mating-type switching accidents.</title>
        <authorList>
            <person name="Gordon J.L."/>
            <person name="Armisen D."/>
            <person name="Proux-Wera E."/>
            <person name="Oheigeartaigh S.S."/>
            <person name="Byrne K.P."/>
            <person name="Wolfe K.H."/>
        </authorList>
    </citation>
    <scope>NUCLEOTIDE SEQUENCE [LARGE SCALE GENOMIC DNA]</scope>
    <source>
        <strain evidence="9">ATCC 76901 / BCRC 22586 / CBS 4309 / NBRC 1992 / NRRL Y-12630</strain>
    </source>
</reference>
<dbReference type="InterPro" id="IPR020471">
    <property type="entry name" value="AKR"/>
</dbReference>
<gene>
    <name evidence="8" type="primary">NCAS0F03380</name>
    <name evidence="8" type="ordered locus">NCAS_0F03380</name>
</gene>
<evidence type="ECO:0000256" key="2">
    <source>
        <dbReference type="ARBA" id="ARBA00022857"/>
    </source>
</evidence>
<dbReference type="AlphaFoldDB" id="G0VH50"/>
<dbReference type="GeneID" id="96904469"/>
<keyword evidence="2" id="KW-0521">NADP</keyword>
<dbReference type="PRINTS" id="PR00069">
    <property type="entry name" value="ALDKETRDTASE"/>
</dbReference>
<dbReference type="SUPFAM" id="SSF51430">
    <property type="entry name" value="NAD(P)-linked oxidoreductase"/>
    <property type="match status" value="1"/>
</dbReference>
<dbReference type="PANTHER" id="PTHR43827:SF3">
    <property type="entry name" value="NADP-DEPENDENT OXIDOREDUCTASE DOMAIN-CONTAINING PROTEIN"/>
    <property type="match status" value="1"/>
</dbReference>
<proteinExistence type="inferred from homology"/>
<feature type="active site" description="Proton donor" evidence="4">
    <location>
        <position position="57"/>
    </location>
</feature>
<dbReference type="PIRSF" id="PIRSF000097">
    <property type="entry name" value="AKR"/>
    <property type="match status" value="1"/>
</dbReference>
<accession>G0VH50</accession>
<evidence type="ECO:0000256" key="1">
    <source>
        <dbReference type="ARBA" id="ARBA00007905"/>
    </source>
</evidence>
<dbReference type="STRING" id="1064592.G0VH50"/>
<feature type="binding site" evidence="5">
    <location>
        <position position="113"/>
    </location>
    <ligand>
        <name>substrate</name>
    </ligand>
</feature>
<dbReference type="GO" id="GO:0034599">
    <property type="term" value="P:cellular response to oxidative stress"/>
    <property type="evidence" value="ECO:0007669"/>
    <property type="project" value="EnsemblFungi"/>
</dbReference>
<keyword evidence="9" id="KW-1185">Reference proteome</keyword>
<dbReference type="HOGENOM" id="CLU_023205_0_0_1"/>
<dbReference type="PANTHER" id="PTHR43827">
    <property type="entry name" value="2,5-DIKETO-D-GLUCONIC ACID REDUCTASE"/>
    <property type="match status" value="1"/>
</dbReference>
<dbReference type="InterPro" id="IPR018170">
    <property type="entry name" value="Aldo/ket_reductase_CS"/>
</dbReference>
<dbReference type="GO" id="GO:0019568">
    <property type="term" value="P:arabinose catabolic process"/>
    <property type="evidence" value="ECO:0007669"/>
    <property type="project" value="EnsemblFungi"/>
</dbReference>
<comment type="similarity">
    <text evidence="1">Belongs to the aldo/keto reductase family.</text>
</comment>
<reference key="2">
    <citation type="submission" date="2011-08" db="EMBL/GenBank/DDBJ databases">
        <title>Genome sequence of Naumovozyma castellii.</title>
        <authorList>
            <person name="Gordon J.L."/>
            <person name="Armisen D."/>
            <person name="Proux-Wera E."/>
            <person name="OhEigeartaigh S.S."/>
            <person name="Byrne K.P."/>
            <person name="Wolfe K.H."/>
        </authorList>
    </citation>
    <scope>NUCLEOTIDE SEQUENCE</scope>
    <source>
        <strain>Type strain:CBS 4309</strain>
    </source>
</reference>
<dbReference type="KEGG" id="ncs:NCAS_0F03380"/>
<evidence type="ECO:0000256" key="3">
    <source>
        <dbReference type="ARBA" id="ARBA00023002"/>
    </source>
</evidence>
<keyword evidence="3" id="KW-0560">Oxidoreductase</keyword>
<feature type="site" description="Lowers pKa of active site Tyr" evidence="6">
    <location>
        <position position="82"/>
    </location>
</feature>
<protein>
    <recommendedName>
        <fullName evidence="7">NADP-dependent oxidoreductase domain-containing protein</fullName>
    </recommendedName>
</protein>
<dbReference type="PROSITE" id="PS00062">
    <property type="entry name" value="ALDOKETO_REDUCTASE_2"/>
    <property type="match status" value="1"/>
</dbReference>
<dbReference type="GO" id="GO:0047953">
    <property type="term" value="F:glycerol 2-dehydrogenase (NADP+) activity"/>
    <property type="evidence" value="ECO:0007669"/>
    <property type="project" value="EnsemblFungi"/>
</dbReference>
<dbReference type="InterPro" id="IPR036812">
    <property type="entry name" value="NAD(P)_OxRdtase_dom_sf"/>
</dbReference>
<evidence type="ECO:0000256" key="6">
    <source>
        <dbReference type="PIRSR" id="PIRSR000097-3"/>
    </source>
</evidence>
<name>G0VH50_NAUCA</name>
<evidence type="ECO:0000313" key="9">
    <source>
        <dbReference type="Proteomes" id="UP000001640"/>
    </source>
</evidence>
<dbReference type="FunFam" id="3.20.20.100:FF:000002">
    <property type="entry name" value="2,5-diketo-D-gluconic acid reductase A"/>
    <property type="match status" value="1"/>
</dbReference>
<dbReference type="Gene3D" id="3.20.20.100">
    <property type="entry name" value="NADP-dependent oxidoreductase domain"/>
    <property type="match status" value="1"/>
</dbReference>
<dbReference type="GO" id="GO:0042843">
    <property type="term" value="P:D-xylose catabolic process"/>
    <property type="evidence" value="ECO:0007669"/>
    <property type="project" value="EnsemblFungi"/>
</dbReference>